<organism evidence="1 2">
    <name type="scientific">Psophocarpus tetragonolobus</name>
    <name type="common">Winged bean</name>
    <name type="synonym">Dolichos tetragonolobus</name>
    <dbReference type="NCBI Taxonomy" id="3891"/>
    <lineage>
        <taxon>Eukaryota</taxon>
        <taxon>Viridiplantae</taxon>
        <taxon>Streptophyta</taxon>
        <taxon>Embryophyta</taxon>
        <taxon>Tracheophyta</taxon>
        <taxon>Spermatophyta</taxon>
        <taxon>Magnoliopsida</taxon>
        <taxon>eudicotyledons</taxon>
        <taxon>Gunneridae</taxon>
        <taxon>Pentapetalae</taxon>
        <taxon>rosids</taxon>
        <taxon>fabids</taxon>
        <taxon>Fabales</taxon>
        <taxon>Fabaceae</taxon>
        <taxon>Papilionoideae</taxon>
        <taxon>50 kb inversion clade</taxon>
        <taxon>NPAAA clade</taxon>
        <taxon>indigoferoid/millettioid clade</taxon>
        <taxon>Phaseoleae</taxon>
        <taxon>Psophocarpus</taxon>
    </lineage>
</organism>
<sequence>MIGIRRERMWCVLAIMKVDINEEEEGMYQSGFIKSGLEARPLAPGLDFAAFFGDSDDGRQHDRQNGAVLVSNRKIRQNGVAGNAFSHREWERVVDADDGFEARDQRLFAFIL</sequence>
<keyword evidence="2" id="KW-1185">Reference proteome</keyword>
<dbReference type="Proteomes" id="UP001386955">
    <property type="component" value="Unassembled WGS sequence"/>
</dbReference>
<gene>
    <name evidence="1" type="ORF">VNO78_13695</name>
</gene>
<evidence type="ECO:0000313" key="1">
    <source>
        <dbReference type="EMBL" id="KAK7401865.1"/>
    </source>
</evidence>
<proteinExistence type="predicted"/>
<reference evidence="1 2" key="1">
    <citation type="submission" date="2024-01" db="EMBL/GenBank/DDBJ databases">
        <title>The genomes of 5 underutilized Papilionoideae crops provide insights into root nodulation and disease resistanc.</title>
        <authorList>
            <person name="Jiang F."/>
        </authorList>
    </citation>
    <scope>NUCLEOTIDE SEQUENCE [LARGE SCALE GENOMIC DNA]</scope>
    <source>
        <strain evidence="1">DUOXIRENSHENG_FW03</strain>
        <tissue evidence="1">Leaves</tissue>
    </source>
</reference>
<dbReference type="EMBL" id="JAYMYS010000003">
    <property type="protein sequence ID" value="KAK7401865.1"/>
    <property type="molecule type" value="Genomic_DNA"/>
</dbReference>
<accession>A0AAN9SS74</accession>
<dbReference type="AlphaFoldDB" id="A0AAN9SS74"/>
<name>A0AAN9SS74_PSOTE</name>
<comment type="caution">
    <text evidence="1">The sequence shown here is derived from an EMBL/GenBank/DDBJ whole genome shotgun (WGS) entry which is preliminary data.</text>
</comment>
<protein>
    <submittedName>
        <fullName evidence="1">Uncharacterized protein</fullName>
    </submittedName>
</protein>
<evidence type="ECO:0000313" key="2">
    <source>
        <dbReference type="Proteomes" id="UP001386955"/>
    </source>
</evidence>